<name>A0A1I7HHJ8_9FLAO</name>
<protein>
    <submittedName>
        <fullName evidence="12">Por secretion system C-terminal sorting domain-containing protein</fullName>
    </submittedName>
</protein>
<dbReference type="PANTHER" id="PTHR47466:SF1">
    <property type="entry name" value="METALLOPROTEASE MEP1 (AFU_ORTHOLOGUE AFUA_1G07730)-RELATED"/>
    <property type="match status" value="1"/>
</dbReference>
<dbReference type="NCBIfam" id="TIGR04183">
    <property type="entry name" value="Por_Secre_tail"/>
    <property type="match status" value="1"/>
</dbReference>
<keyword evidence="6" id="KW-0862">Zinc</keyword>
<keyword evidence="13" id="KW-1185">Reference proteome</keyword>
<feature type="domain" description="Secretion system C-terminal sorting" evidence="11">
    <location>
        <begin position="621"/>
        <end position="689"/>
    </location>
</feature>
<evidence type="ECO:0000259" key="10">
    <source>
        <dbReference type="Pfam" id="PF05572"/>
    </source>
</evidence>
<accession>A0A1I7HHJ8</accession>
<dbReference type="PANTHER" id="PTHR47466">
    <property type="match status" value="1"/>
</dbReference>
<keyword evidence="4 9" id="KW-0732">Signal</keyword>
<evidence type="ECO:0000256" key="5">
    <source>
        <dbReference type="ARBA" id="ARBA00022801"/>
    </source>
</evidence>
<gene>
    <name evidence="12" type="ORF">SAMN05216480_10974</name>
</gene>
<keyword evidence="3" id="KW-0479">Metal-binding</keyword>
<comment type="similarity">
    <text evidence="1">Belongs to the peptidase M43B family.</text>
</comment>
<dbReference type="GO" id="GO:0008237">
    <property type="term" value="F:metallopeptidase activity"/>
    <property type="evidence" value="ECO:0007669"/>
    <property type="project" value="UniProtKB-KW"/>
</dbReference>
<keyword evidence="2" id="KW-0645">Protease</keyword>
<feature type="signal peptide" evidence="9">
    <location>
        <begin position="1"/>
        <end position="20"/>
    </location>
</feature>
<dbReference type="AlphaFoldDB" id="A0A1I7HHJ8"/>
<evidence type="ECO:0000256" key="8">
    <source>
        <dbReference type="ARBA" id="ARBA00023157"/>
    </source>
</evidence>
<proteinExistence type="inferred from homology"/>
<evidence type="ECO:0000256" key="2">
    <source>
        <dbReference type="ARBA" id="ARBA00022670"/>
    </source>
</evidence>
<dbReference type="PROSITE" id="PS51257">
    <property type="entry name" value="PROKAR_LIPOPROTEIN"/>
    <property type="match status" value="1"/>
</dbReference>
<dbReference type="GO" id="GO:0006508">
    <property type="term" value="P:proteolysis"/>
    <property type="evidence" value="ECO:0007669"/>
    <property type="project" value="UniProtKB-KW"/>
</dbReference>
<dbReference type="Pfam" id="PF18962">
    <property type="entry name" value="Por_Secre_tail"/>
    <property type="match status" value="1"/>
</dbReference>
<evidence type="ECO:0000256" key="9">
    <source>
        <dbReference type="SAM" id="SignalP"/>
    </source>
</evidence>
<feature type="chain" id="PRO_5011740125" evidence="9">
    <location>
        <begin position="21"/>
        <end position="694"/>
    </location>
</feature>
<dbReference type="InterPro" id="IPR024079">
    <property type="entry name" value="MetalloPept_cat_dom_sf"/>
</dbReference>
<dbReference type="GO" id="GO:0046872">
    <property type="term" value="F:metal ion binding"/>
    <property type="evidence" value="ECO:0007669"/>
    <property type="project" value="UniProtKB-KW"/>
</dbReference>
<dbReference type="SUPFAM" id="SSF55486">
    <property type="entry name" value="Metalloproteases ('zincins'), catalytic domain"/>
    <property type="match status" value="1"/>
</dbReference>
<evidence type="ECO:0000256" key="6">
    <source>
        <dbReference type="ARBA" id="ARBA00022833"/>
    </source>
</evidence>
<evidence type="ECO:0000256" key="4">
    <source>
        <dbReference type="ARBA" id="ARBA00022729"/>
    </source>
</evidence>
<evidence type="ECO:0000256" key="7">
    <source>
        <dbReference type="ARBA" id="ARBA00023049"/>
    </source>
</evidence>
<dbReference type="EMBL" id="FPBK01000009">
    <property type="protein sequence ID" value="SFU60143.1"/>
    <property type="molecule type" value="Genomic_DNA"/>
</dbReference>
<dbReference type="RefSeq" id="WP_093025441.1">
    <property type="nucleotide sequence ID" value="NZ_FPBK01000009.1"/>
</dbReference>
<dbReference type="Pfam" id="PF05572">
    <property type="entry name" value="Peptidase_M43"/>
    <property type="match status" value="1"/>
</dbReference>
<evidence type="ECO:0000256" key="1">
    <source>
        <dbReference type="ARBA" id="ARBA00008721"/>
    </source>
</evidence>
<evidence type="ECO:0000259" key="11">
    <source>
        <dbReference type="Pfam" id="PF18962"/>
    </source>
</evidence>
<dbReference type="Gene3D" id="2.60.40.10">
    <property type="entry name" value="Immunoglobulins"/>
    <property type="match status" value="1"/>
</dbReference>
<evidence type="ECO:0000313" key="13">
    <source>
        <dbReference type="Proteomes" id="UP000199138"/>
    </source>
</evidence>
<keyword evidence="7" id="KW-0482">Metalloprotease</keyword>
<sequence>MRKITFLLLLLFAGCLQSFGQQKKKNTTPLTLNSENQNFKQEFGFVRCLSSENEERLQELSPNRLTTEEFEAWIAPKVKEIKKRILASPNNKTMGTVVTIPVVVHVIHDGDAEGVDENISYERVASQITVLNEDYRRMVGTPGYNDNEVGADIEVEFCLAQTAPDGTLTDGIDRVNLSGHTWNQSNVESVLKPTTYWDPTLYFNIWTCEFGGNLNGVLGYAQFPNSSGLGGLSTNYGNADTDGVILDWRCFGSTDYISGETFFSGYDKGRTLTHEIGHALGLRHIWGDNSSCTISSDGTDSGQDYCPDTPPASQSNGSCATPINSCTNDDQNDMVENYMDYTYDTCMNIFTQDQKSRILAVLENSPRRASLLTSTVCSVPGPDQDNNGKLEIDTYSASVCDSDLDVNLKLTNLGSIDLTSATISYTLDEGTANTYSWTGTLAYGDSQEITLPTTGVYNSGDHTFEVSISTVNGIADENTENDTDSIEFSFYSFESNSDISLELQPDYYGYETTWELTDSDGNVLYNGGPYEQGSSNIFGYYLDDLDAQNFTLEDGCYTLTVFDSSGDGLCSNEDSDADGYFSLIANGETFYTGCEFSNELSVSFYLGTMGTDKFGLDTISLYPNPASNVLNINIGNNDLPDHYTIYNTLGQRVLESNISSESDLQINTSAIATGIYIVKITSGNQSTAMQFIKK</sequence>
<feature type="domain" description="Peptidase M43 pregnancy-associated plasma-A" evidence="10">
    <location>
        <begin position="267"/>
        <end position="363"/>
    </location>
</feature>
<evidence type="ECO:0000313" key="12">
    <source>
        <dbReference type="EMBL" id="SFU60143.1"/>
    </source>
</evidence>
<dbReference type="InterPro" id="IPR026444">
    <property type="entry name" value="Secre_tail"/>
</dbReference>
<keyword evidence="5" id="KW-0378">Hydrolase</keyword>
<dbReference type="Proteomes" id="UP000199138">
    <property type="component" value="Unassembled WGS sequence"/>
</dbReference>
<dbReference type="STRING" id="1224947.SAMN05216480_10974"/>
<reference evidence="12 13" key="1">
    <citation type="submission" date="2016-10" db="EMBL/GenBank/DDBJ databases">
        <authorList>
            <person name="de Groot N.N."/>
        </authorList>
    </citation>
    <scope>NUCLEOTIDE SEQUENCE [LARGE SCALE GENOMIC DNA]</scope>
    <source>
        <strain evidence="12 13">CGMCC 1.12333</strain>
    </source>
</reference>
<evidence type="ECO:0000256" key="3">
    <source>
        <dbReference type="ARBA" id="ARBA00022723"/>
    </source>
</evidence>
<dbReference type="InterPro" id="IPR008754">
    <property type="entry name" value="Peptidase_M43"/>
</dbReference>
<organism evidence="12 13">
    <name type="scientific">Pustulibacterium marinum</name>
    <dbReference type="NCBI Taxonomy" id="1224947"/>
    <lineage>
        <taxon>Bacteria</taxon>
        <taxon>Pseudomonadati</taxon>
        <taxon>Bacteroidota</taxon>
        <taxon>Flavobacteriia</taxon>
        <taxon>Flavobacteriales</taxon>
        <taxon>Flavobacteriaceae</taxon>
        <taxon>Pustulibacterium</taxon>
    </lineage>
</organism>
<dbReference type="Gene3D" id="3.40.390.10">
    <property type="entry name" value="Collagenase (Catalytic Domain)"/>
    <property type="match status" value="1"/>
</dbReference>
<dbReference type="InterPro" id="IPR013783">
    <property type="entry name" value="Ig-like_fold"/>
</dbReference>
<keyword evidence="8" id="KW-1015">Disulfide bond</keyword>
<dbReference type="OrthoDB" id="6278496at2"/>